<reference evidence="2 3" key="1">
    <citation type="submission" date="2018-05" db="EMBL/GenBank/DDBJ databases">
        <title>Pedobacter paludis sp. nov., isolated from wetland soil.</title>
        <authorList>
            <person name="Zhang Y."/>
            <person name="Wang G."/>
        </authorList>
    </citation>
    <scope>NUCLEOTIDE SEQUENCE [LARGE SCALE GENOMIC DNA]</scope>
    <source>
        <strain evidence="2 3">KCTC22721</strain>
    </source>
</reference>
<name>A0A317EMF2_9SPHI</name>
<comment type="pathway">
    <text evidence="1">Cell wall biogenesis; peptidoglycan recycling.</text>
</comment>
<keyword evidence="1" id="KW-0808">Transferase</keyword>
<dbReference type="EC" id="2.7.1.170" evidence="1"/>
<dbReference type="Proteomes" id="UP000245379">
    <property type="component" value="Unassembled WGS sequence"/>
</dbReference>
<dbReference type="GO" id="GO:0006040">
    <property type="term" value="P:amino sugar metabolic process"/>
    <property type="evidence" value="ECO:0007669"/>
    <property type="project" value="InterPro"/>
</dbReference>
<dbReference type="AlphaFoldDB" id="A0A317EMF2"/>
<dbReference type="GO" id="GO:0097175">
    <property type="term" value="P:1,6-anhydro-N-acetyl-beta-muramic acid catabolic process"/>
    <property type="evidence" value="ECO:0007669"/>
    <property type="project" value="UniProtKB-UniRule"/>
</dbReference>
<dbReference type="SUPFAM" id="SSF53067">
    <property type="entry name" value="Actin-like ATPase domain"/>
    <property type="match status" value="1"/>
</dbReference>
<dbReference type="GO" id="GO:0005524">
    <property type="term" value="F:ATP binding"/>
    <property type="evidence" value="ECO:0007669"/>
    <property type="project" value="UniProtKB-UniRule"/>
</dbReference>
<comment type="similarity">
    <text evidence="1">Belongs to the anhydro-N-acetylmuramic acid kinase family.</text>
</comment>
<dbReference type="InterPro" id="IPR043129">
    <property type="entry name" value="ATPase_NBD"/>
</dbReference>
<dbReference type="HAMAP" id="MF_01270">
    <property type="entry name" value="AnhMurNAc_kinase"/>
    <property type="match status" value="1"/>
</dbReference>
<dbReference type="PANTHER" id="PTHR30605:SF0">
    <property type="entry name" value="ANHYDRO-N-ACETYLMURAMIC ACID KINASE"/>
    <property type="match status" value="1"/>
</dbReference>
<gene>
    <name evidence="1" type="primary">anmK</name>
    <name evidence="2" type="ORF">DHW03_09410</name>
</gene>
<evidence type="ECO:0000313" key="3">
    <source>
        <dbReference type="Proteomes" id="UP000245379"/>
    </source>
</evidence>
<dbReference type="CDD" id="cd24050">
    <property type="entry name" value="ASKHA_NBD_ANMK"/>
    <property type="match status" value="1"/>
</dbReference>
<accession>A0A317EMF2</accession>
<organism evidence="2 3">
    <name type="scientific">Pedobacter yonginense</name>
    <dbReference type="NCBI Taxonomy" id="651869"/>
    <lineage>
        <taxon>Bacteria</taxon>
        <taxon>Pseudomonadati</taxon>
        <taxon>Bacteroidota</taxon>
        <taxon>Sphingobacteriia</taxon>
        <taxon>Sphingobacteriales</taxon>
        <taxon>Sphingobacteriaceae</taxon>
        <taxon>Pedobacter</taxon>
    </lineage>
</organism>
<protein>
    <recommendedName>
        <fullName evidence="1">Anhydro-N-acetylmuramic acid kinase</fullName>
        <ecNumber evidence="1">2.7.1.170</ecNumber>
    </recommendedName>
    <alternativeName>
        <fullName evidence="1">AnhMurNAc kinase</fullName>
    </alternativeName>
</protein>
<dbReference type="GO" id="GO:0009254">
    <property type="term" value="P:peptidoglycan turnover"/>
    <property type="evidence" value="ECO:0007669"/>
    <property type="project" value="UniProtKB-UniRule"/>
</dbReference>
<keyword evidence="1 2" id="KW-0418">Kinase</keyword>
<keyword evidence="1" id="KW-0067">ATP-binding</keyword>
<keyword evidence="3" id="KW-1185">Reference proteome</keyword>
<sequence length="398" mass="43525">MNSQIKELYNRANKAERLIIGLMSGTSMDGLDIALCRVRGNGAETDIEVLAFKTTDFTDDFRAKIKAIFSKKQVDLQLVCLMNELVANTHADLINQALADWGYESKRIDFIASHGQTIFHAPKSLHKMQDYPNGTLQIGDGDHLAVKTGIITLSDFRQKHLAAGGEGAPLAVYGDYLMFSKANEDRVMLNIGGIANFTYLPGNLNASEIFSTDVGPGNTLMDQYMQKHYNQFYDKNAAVALSGVPNQELLYALLAGDFFDFDFPKTTGPELFNLDYLTEAQNSSSTQHLKPEDIMATLCHFSAITISDAIKKCFGNEAKAQVFMSGGGMHNPLLVKLLQKLLPQSTFATTDDLNINPDAKEAVLFAVLANETLCGSPINFGGRQGVPSVCMGKISLPE</sequence>
<dbReference type="InterPro" id="IPR005338">
    <property type="entry name" value="Anhydro_N_Ac-Mur_kinase"/>
</dbReference>
<dbReference type="PANTHER" id="PTHR30605">
    <property type="entry name" value="ANHYDRO-N-ACETYLMURAMIC ACID KINASE"/>
    <property type="match status" value="1"/>
</dbReference>
<dbReference type="NCBIfam" id="NF007149">
    <property type="entry name" value="PRK09585.3-4"/>
    <property type="match status" value="1"/>
</dbReference>
<proteinExistence type="inferred from homology"/>
<comment type="catalytic activity">
    <reaction evidence="1">
        <text>1,6-anhydro-N-acetyl-beta-muramate + ATP + H2O = N-acetyl-D-muramate 6-phosphate + ADP + H(+)</text>
        <dbReference type="Rhea" id="RHEA:24952"/>
        <dbReference type="ChEBI" id="CHEBI:15377"/>
        <dbReference type="ChEBI" id="CHEBI:15378"/>
        <dbReference type="ChEBI" id="CHEBI:30616"/>
        <dbReference type="ChEBI" id="CHEBI:58690"/>
        <dbReference type="ChEBI" id="CHEBI:58722"/>
        <dbReference type="ChEBI" id="CHEBI:456216"/>
        <dbReference type="EC" id="2.7.1.170"/>
    </reaction>
</comment>
<evidence type="ECO:0000256" key="1">
    <source>
        <dbReference type="HAMAP-Rule" id="MF_01270"/>
    </source>
</evidence>
<evidence type="ECO:0000313" key="2">
    <source>
        <dbReference type="EMBL" id="PWS27784.1"/>
    </source>
</evidence>
<dbReference type="OrthoDB" id="9763949at2"/>
<feature type="binding site" evidence="1">
    <location>
        <begin position="25"/>
        <end position="32"/>
    </location>
    <ligand>
        <name>ATP</name>
        <dbReference type="ChEBI" id="CHEBI:30616"/>
    </ligand>
</feature>
<dbReference type="UniPathway" id="UPA00343"/>
<dbReference type="GO" id="GO:0016301">
    <property type="term" value="F:kinase activity"/>
    <property type="evidence" value="ECO:0007669"/>
    <property type="project" value="UniProtKB-KW"/>
</dbReference>
<keyword evidence="1" id="KW-0547">Nucleotide-binding</keyword>
<comment type="caution">
    <text evidence="2">The sequence shown here is derived from an EMBL/GenBank/DDBJ whole genome shotgun (WGS) entry which is preliminary data.</text>
</comment>
<dbReference type="RefSeq" id="WP_109925488.1">
    <property type="nucleotide sequence ID" value="NZ_QGNZ01000002.1"/>
</dbReference>
<keyword evidence="1" id="KW-0119">Carbohydrate metabolism</keyword>
<comment type="function">
    <text evidence="1">Catalyzes the specific phosphorylation of 1,6-anhydro-N-acetylmuramic acid (anhMurNAc) with the simultaneous cleavage of the 1,6-anhydro ring, generating MurNAc-6-P. Is required for the utilization of anhMurNAc either imported from the medium or derived from its own cell wall murein, and thus plays a role in cell wall recycling.</text>
</comment>
<dbReference type="Gene3D" id="3.30.420.40">
    <property type="match status" value="2"/>
</dbReference>
<dbReference type="Pfam" id="PF03702">
    <property type="entry name" value="AnmK"/>
    <property type="match status" value="1"/>
</dbReference>
<dbReference type="UniPathway" id="UPA00544"/>
<comment type="pathway">
    <text evidence="1">Amino-sugar metabolism; 1,6-anhydro-N-acetylmuramate degradation.</text>
</comment>
<dbReference type="EMBL" id="QGNZ01000002">
    <property type="protein sequence ID" value="PWS27784.1"/>
    <property type="molecule type" value="Genomic_DNA"/>
</dbReference>
<dbReference type="GO" id="GO:0016773">
    <property type="term" value="F:phosphotransferase activity, alcohol group as acceptor"/>
    <property type="evidence" value="ECO:0007669"/>
    <property type="project" value="UniProtKB-UniRule"/>
</dbReference>